<keyword evidence="1" id="KW-0493">Microtubule</keyword>
<dbReference type="OrthoDB" id="445903at2759"/>
<feature type="region of interest" description="Disordered" evidence="8">
    <location>
        <begin position="90"/>
        <end position="112"/>
    </location>
</feature>
<evidence type="ECO:0000256" key="8">
    <source>
        <dbReference type="SAM" id="MobiDB-lite"/>
    </source>
</evidence>
<feature type="domain" description="Kinesin motor" evidence="10">
    <location>
        <begin position="175"/>
        <end position="328"/>
    </location>
</feature>
<dbReference type="Proteomes" id="UP000601435">
    <property type="component" value="Unassembled WGS sequence"/>
</dbReference>
<dbReference type="PANTHER" id="PTHR47968:SF36">
    <property type="entry name" value="KINESIN HEAVY CHAIN ISOFORM X1"/>
    <property type="match status" value="1"/>
</dbReference>
<dbReference type="Pfam" id="PF25238">
    <property type="entry name" value="OGFOD2-like"/>
    <property type="match status" value="1"/>
</dbReference>
<evidence type="ECO:0000256" key="6">
    <source>
        <dbReference type="PROSITE-ProRule" id="PRU00283"/>
    </source>
</evidence>
<dbReference type="InterPro" id="IPR001752">
    <property type="entry name" value="Kinesin_motor_dom"/>
</dbReference>
<dbReference type="GO" id="GO:0008017">
    <property type="term" value="F:microtubule binding"/>
    <property type="evidence" value="ECO:0007669"/>
    <property type="project" value="InterPro"/>
</dbReference>
<evidence type="ECO:0000313" key="12">
    <source>
        <dbReference type="Proteomes" id="UP000601435"/>
    </source>
</evidence>
<evidence type="ECO:0000313" key="11">
    <source>
        <dbReference type="EMBL" id="CAE7321793.1"/>
    </source>
</evidence>
<dbReference type="PRINTS" id="PR00380">
    <property type="entry name" value="KINESINHEAVY"/>
</dbReference>
<feature type="region of interest" description="Disordered" evidence="8">
    <location>
        <begin position="860"/>
        <end position="885"/>
    </location>
</feature>
<feature type="region of interest" description="Disordered" evidence="8">
    <location>
        <begin position="1529"/>
        <end position="1616"/>
    </location>
</feature>
<evidence type="ECO:0000256" key="9">
    <source>
        <dbReference type="SAM" id="Phobius"/>
    </source>
</evidence>
<organism evidence="11 12">
    <name type="scientific">Symbiodinium necroappetens</name>
    <dbReference type="NCBI Taxonomy" id="1628268"/>
    <lineage>
        <taxon>Eukaryota</taxon>
        <taxon>Sar</taxon>
        <taxon>Alveolata</taxon>
        <taxon>Dinophyceae</taxon>
        <taxon>Suessiales</taxon>
        <taxon>Symbiodiniaceae</taxon>
        <taxon>Symbiodinium</taxon>
    </lineage>
</organism>
<reference evidence="11" key="1">
    <citation type="submission" date="2021-02" db="EMBL/GenBank/DDBJ databases">
        <authorList>
            <person name="Dougan E. K."/>
            <person name="Rhodes N."/>
            <person name="Thang M."/>
            <person name="Chan C."/>
        </authorList>
    </citation>
    <scope>NUCLEOTIDE SEQUENCE</scope>
</reference>
<dbReference type="InterPro" id="IPR036961">
    <property type="entry name" value="Kinesin_motor_dom_sf"/>
</dbReference>
<proteinExistence type="inferred from homology"/>
<feature type="compositionally biased region" description="Basic and acidic residues" evidence="8">
    <location>
        <begin position="1601"/>
        <end position="1611"/>
    </location>
</feature>
<keyword evidence="3" id="KW-0067">ATP-binding</keyword>
<dbReference type="InterPro" id="IPR019821">
    <property type="entry name" value="Kinesin_motor_CS"/>
</dbReference>
<keyword evidence="12" id="KW-1185">Reference proteome</keyword>
<dbReference type="GO" id="GO:0005524">
    <property type="term" value="F:ATP binding"/>
    <property type="evidence" value="ECO:0007669"/>
    <property type="project" value="UniProtKB-KW"/>
</dbReference>
<accession>A0A812NSF8</accession>
<keyword evidence="2" id="KW-0547">Nucleotide-binding</keyword>
<protein>
    <submittedName>
        <fullName evidence="11">Kif5 protein</fullName>
    </submittedName>
</protein>
<dbReference type="GO" id="GO:0007018">
    <property type="term" value="P:microtubule-based movement"/>
    <property type="evidence" value="ECO:0007669"/>
    <property type="project" value="InterPro"/>
</dbReference>
<feature type="compositionally biased region" description="Pro residues" evidence="8">
    <location>
        <begin position="1564"/>
        <end position="1586"/>
    </location>
</feature>
<dbReference type="SUPFAM" id="SSF52540">
    <property type="entry name" value="P-loop containing nucleoside triphosphate hydrolases"/>
    <property type="match status" value="1"/>
</dbReference>
<comment type="caution">
    <text evidence="6">Lacks conserved residue(s) required for the propagation of feature annotation.</text>
</comment>
<dbReference type="EMBL" id="CAJNJA010013474">
    <property type="protein sequence ID" value="CAE7321793.1"/>
    <property type="molecule type" value="Genomic_DNA"/>
</dbReference>
<dbReference type="InterPro" id="IPR027417">
    <property type="entry name" value="P-loop_NTPase"/>
</dbReference>
<comment type="similarity">
    <text evidence="6">Belongs to the TRAFAC class myosin-kinesin ATPase superfamily. Kinesin family.</text>
</comment>
<feature type="compositionally biased region" description="Pro residues" evidence="8">
    <location>
        <begin position="1546"/>
        <end position="1555"/>
    </location>
</feature>
<dbReference type="PROSITE" id="PS00411">
    <property type="entry name" value="KINESIN_MOTOR_1"/>
    <property type="match status" value="1"/>
</dbReference>
<dbReference type="SMART" id="SM00129">
    <property type="entry name" value="KISc"/>
    <property type="match status" value="1"/>
</dbReference>
<feature type="compositionally biased region" description="Low complexity" evidence="8">
    <location>
        <begin position="1256"/>
        <end position="1268"/>
    </location>
</feature>
<keyword evidence="4 7" id="KW-0175">Coiled coil</keyword>
<evidence type="ECO:0000256" key="2">
    <source>
        <dbReference type="ARBA" id="ARBA00022741"/>
    </source>
</evidence>
<feature type="coiled-coil region" evidence="7">
    <location>
        <begin position="1617"/>
        <end position="1651"/>
    </location>
</feature>
<feature type="region of interest" description="Disordered" evidence="8">
    <location>
        <begin position="952"/>
        <end position="1013"/>
    </location>
</feature>
<sequence>MAHNWFADVTDVFNPASLPARICQASLSSRFQVPQDCGCRAMASRLSCLVVAITALAAVFSLYSLLPDSETFVAPCRTQYSGRCVSKALQAQRDRRPTDLDEQYGKPPPTETPQFATSNVIFNVASVFALLLLACLPCLQAAATAGLGFFSPDSWASRICAWGYEKIDEMMLGSIVYKEKMQDLLRPNSEMLRVKELPQRGLFVDGLSREYVTCASDVMAVIRAGLRTRAVGRTRCNNYSSRSHVVFVLHVEQQSLQGEERLGKLTLVDLAGSEKVSKNECVGETFEEAKKINWSLSALGKVIDALAEQRSHVPYRDSKLTRVLQESFKQVTTAENLSTCPKLTPAAPCAFLMGLTQDRGFNRSRGEEAEMSRGQPASSSSYWTCQCRVTHNYFVKSVGKHFMYRGDDVEFYRQHGDEPCPWVRFIIDSEVADVLADLRRQREATKGQEEQRRAKTVLAPDRTMQRVDKIAQHYTRLHPEVYVLNAPAFLDPGFLKVVQGLRVSGPAAASIAGLKSEGLLEELRPGIWSFPVFTTAFCDAFESELGHFRASGLPRSAPNTMNRHGVIMSELGFEELLDPLVFEHVNVLASQTLGFVAWLTLFAVRCTPTQGRLLPAFTEFLDSYRGFTVLYEATQDGDKGLAMHYDNAEVTLNVNIGGTWQGHVAYYGLATSKEESPPFEVSLRKGYGIFHAGLELHKVNYTYSPEQLLVLVGKLHKQLLGSLAAVLGKVAGDDTSDTVVPEAPTHDADKAGALQVPSSGKSFFIPEEAFGLPCSKDVLQKTCFFRPVGIELSEPDLTQAVPGAQKEDDEEEDVEAMSWHLYDEVFKPFALSAQKAMGAMEDALLAQEQALAEVRLRHAQREDAGHDRPTPSYSSSRPGLEEESREANLLSERFRALRHAVESRSLRWRLQVEKHRAEQLVIELQMRDKFQKELEESLAEARTRIAEAEELSAARAKASTASSGTGNTPAPRSPPGSSGGNSAASRREKPRIVRPVPRTRNTRGSPTRSKTMSLDVPKEVLSPLVSPNASRIPTPSARAEDVLWVAGTGDTGGEASGSSTLESSCETGALASTSVDAKAQGASMDVDVRASMPGEALQTDLKQQALLERRSSKLRDLMGELQSKDLQISALRHQIRIKDALLGCLQDEERFRFETLDSELEALLEKAKGSAISLDGDLDTRADCSNRCGDTSASGTEPPVTTRLLRCAPPHASRRAVTVKVESMAMLVPRPGPKSGSRPMRRPNGPCSTKVSQAGPRNRTSRTSSRPRQLQAPSSTPRTELQEASREDAAARAEDLAAKSRNEALQAEVAGLREELREADKHIKVASLQATAVNAELRDRRQRHQQWIRRMQEEATKLRRESQRLDRSFHQAGVEGPCALQSSPTRGPRCCFVHESFLMYGLVRSRLTEDGLLVSDVEDHTSFMSLGAGVGAAAGGMGAFMLCASKCPGGIGGSLGGMLGAMNPMNLMPFGSEKEEKEADEVKEPEAKMQKQLNYIEKELCNMNCKMAGLMGAAAGGAAGHVVEKKLKEKSEAEAAADQEAEAEQAPPPAAPAPAPYKGGGKGYPPPPPPGYYRHPPPPYRRPPPYYQGAREGADELSEQQNERGERRIAEFARTQPETAEEKLRLLEANCERLQLENERLERELSAGQTELSYVRDVVANAGGPGPHRVPSLQSMAAPTALVAAPAPPKGTVKPISPDVQEPPRRKHGELRLPMNAIINRARPPPEASRKRKMEMDQGFVEVDFQPGEFPMGLVVDWSMALPVLSGVVPGSAYLLD</sequence>
<dbReference type="InterPro" id="IPR027640">
    <property type="entry name" value="Kinesin-like_fam"/>
</dbReference>
<feature type="compositionally biased region" description="Basic and acidic residues" evidence="8">
    <location>
        <begin position="1280"/>
        <end position="1299"/>
    </location>
</feature>
<feature type="region of interest" description="Disordered" evidence="8">
    <location>
        <begin position="1223"/>
        <end position="1299"/>
    </location>
</feature>
<dbReference type="GO" id="GO:0003777">
    <property type="term" value="F:microtubule motor activity"/>
    <property type="evidence" value="ECO:0007669"/>
    <property type="project" value="InterPro"/>
</dbReference>
<evidence type="ECO:0000256" key="5">
    <source>
        <dbReference type="ARBA" id="ARBA00023175"/>
    </source>
</evidence>
<keyword evidence="9" id="KW-0472">Membrane</keyword>
<dbReference type="PROSITE" id="PS50067">
    <property type="entry name" value="KINESIN_MOTOR_2"/>
    <property type="match status" value="1"/>
</dbReference>
<feature type="coiled-coil region" evidence="7">
    <location>
        <begin position="1302"/>
        <end position="1368"/>
    </location>
</feature>
<evidence type="ECO:0000256" key="4">
    <source>
        <dbReference type="ARBA" id="ARBA00023054"/>
    </source>
</evidence>
<keyword evidence="5" id="KW-0505">Motor protein</keyword>
<keyword evidence="9" id="KW-0812">Transmembrane</keyword>
<dbReference type="Gene3D" id="3.40.850.10">
    <property type="entry name" value="Kinesin motor domain"/>
    <property type="match status" value="1"/>
</dbReference>
<gene>
    <name evidence="11" type="primary">kif5</name>
    <name evidence="11" type="ORF">SNEC2469_LOCUS8077</name>
</gene>
<evidence type="ECO:0000256" key="3">
    <source>
        <dbReference type="ARBA" id="ARBA00022840"/>
    </source>
</evidence>
<feature type="region of interest" description="Disordered" evidence="8">
    <location>
        <begin position="1685"/>
        <end position="1735"/>
    </location>
</feature>
<feature type="transmembrane region" description="Helical" evidence="9">
    <location>
        <begin position="46"/>
        <end position="66"/>
    </location>
</feature>
<comment type="caution">
    <text evidence="11">The sequence shown here is derived from an EMBL/GenBank/DDBJ whole genome shotgun (WGS) entry which is preliminary data.</text>
</comment>
<keyword evidence="9" id="KW-1133">Transmembrane helix</keyword>
<dbReference type="PANTHER" id="PTHR47968">
    <property type="entry name" value="CENTROMERE PROTEIN E"/>
    <property type="match status" value="1"/>
</dbReference>
<feature type="compositionally biased region" description="Polar residues" evidence="8">
    <location>
        <begin position="1002"/>
        <end position="1012"/>
    </location>
</feature>
<evidence type="ECO:0000259" key="10">
    <source>
        <dbReference type="PROSITE" id="PS50067"/>
    </source>
</evidence>
<name>A0A812NSF8_9DINO</name>
<feature type="compositionally biased region" description="Low complexity" evidence="8">
    <location>
        <begin position="953"/>
        <end position="963"/>
    </location>
</feature>
<dbReference type="Pfam" id="PF00225">
    <property type="entry name" value="Kinesin"/>
    <property type="match status" value="1"/>
</dbReference>
<evidence type="ECO:0000256" key="1">
    <source>
        <dbReference type="ARBA" id="ARBA00022701"/>
    </source>
</evidence>
<feature type="compositionally biased region" description="Basic and acidic residues" evidence="8">
    <location>
        <begin position="860"/>
        <end position="869"/>
    </location>
</feature>
<evidence type="ECO:0000256" key="7">
    <source>
        <dbReference type="SAM" id="Coils"/>
    </source>
</evidence>